<organism evidence="3 4">
    <name type="scientific">Cellulomonas triticagri</name>
    <dbReference type="NCBI Taxonomy" id="2483352"/>
    <lineage>
        <taxon>Bacteria</taxon>
        <taxon>Bacillati</taxon>
        <taxon>Actinomycetota</taxon>
        <taxon>Actinomycetes</taxon>
        <taxon>Micrococcales</taxon>
        <taxon>Cellulomonadaceae</taxon>
        <taxon>Cellulomonas</taxon>
    </lineage>
</organism>
<accession>A0A3M2J260</accession>
<reference evidence="3 4" key="1">
    <citation type="submission" date="2018-10" db="EMBL/GenBank/DDBJ databases">
        <title>Isolation, diversity and antifungal activity of actinobacteria from wheat.</title>
        <authorList>
            <person name="Han C."/>
        </authorList>
    </citation>
    <scope>NUCLEOTIDE SEQUENCE [LARGE SCALE GENOMIC DNA]</scope>
    <source>
        <strain evidence="3 4">NEAU-YY56</strain>
    </source>
</reference>
<dbReference type="InterPro" id="IPR023393">
    <property type="entry name" value="START-like_dom_sf"/>
</dbReference>
<gene>
    <name evidence="3" type="ORF">EBM89_14765</name>
</gene>
<dbReference type="EMBL" id="RFFI01000088">
    <property type="protein sequence ID" value="RMI06894.1"/>
    <property type="molecule type" value="Genomic_DNA"/>
</dbReference>
<feature type="domain" description="Activator of Hsp90 ATPase homologue 1/2-like C-terminal" evidence="2">
    <location>
        <begin position="19"/>
        <end position="154"/>
    </location>
</feature>
<evidence type="ECO:0000256" key="1">
    <source>
        <dbReference type="ARBA" id="ARBA00006817"/>
    </source>
</evidence>
<keyword evidence="4" id="KW-1185">Reference proteome</keyword>
<comment type="caution">
    <text evidence="3">The sequence shown here is derived from an EMBL/GenBank/DDBJ whole genome shotgun (WGS) entry which is preliminary data.</text>
</comment>
<dbReference type="Pfam" id="PF08327">
    <property type="entry name" value="AHSA1"/>
    <property type="match status" value="1"/>
</dbReference>
<dbReference type="RefSeq" id="WP_122150220.1">
    <property type="nucleotide sequence ID" value="NZ_RFFI01000088.1"/>
</dbReference>
<dbReference type="Gene3D" id="3.30.530.20">
    <property type="match status" value="1"/>
</dbReference>
<protein>
    <submittedName>
        <fullName evidence="3">Polyketide cyclase</fullName>
    </submittedName>
</protein>
<evidence type="ECO:0000313" key="4">
    <source>
        <dbReference type="Proteomes" id="UP000269289"/>
    </source>
</evidence>
<name>A0A3M2J260_9CELL</name>
<proteinExistence type="inferred from homology"/>
<comment type="similarity">
    <text evidence="1">Belongs to the AHA1 family.</text>
</comment>
<evidence type="ECO:0000259" key="2">
    <source>
        <dbReference type="Pfam" id="PF08327"/>
    </source>
</evidence>
<dbReference type="InterPro" id="IPR013538">
    <property type="entry name" value="ASHA1/2-like_C"/>
</dbReference>
<dbReference type="AlphaFoldDB" id="A0A3M2J260"/>
<sequence length="161" mass="17642">MTQDSTTEVGTLTRTLHVAAPPAVVYDVVSHPEHIRSWWSDDATLPEPVPGAEGEIVFGTPGTADAVTERLTVVEAVRPRTFSFRWTHRPGDPVSPATTLLVTFTLDPAGDGTRLTMTETGFRERGWEIAVLEQTYADHERGWDLFLPRLVAHAEHVAGAS</sequence>
<dbReference type="SUPFAM" id="SSF55961">
    <property type="entry name" value="Bet v1-like"/>
    <property type="match status" value="1"/>
</dbReference>
<dbReference type="OrthoDB" id="9803476at2"/>
<evidence type="ECO:0000313" key="3">
    <source>
        <dbReference type="EMBL" id="RMI06894.1"/>
    </source>
</evidence>
<dbReference type="Proteomes" id="UP000269289">
    <property type="component" value="Unassembled WGS sequence"/>
</dbReference>